<comment type="caution">
    <text evidence="3">The sequence shown here is derived from an EMBL/GenBank/DDBJ whole genome shotgun (WGS) entry which is preliminary data.</text>
</comment>
<keyword evidence="4" id="KW-1185">Reference proteome</keyword>
<accession>A0AAV7SFL6</accession>
<gene>
    <name evidence="3" type="ORF">NDU88_003374</name>
</gene>
<sequence>MESGHSRAQLGEEAQEIRGSPAKAQWRGGSMLREAFKAFLRGQAQVLTWVERKEMRLQRAAMEREVVEMEGLALASGDPEDQDKLKLRQQELQALAENYTRKYATGVHRRLYKVRYKAGKLLACLERRDRERAWVLKLENAGDVLQILGAEIAETFADYYEHFNNPQIHNVHGGLY</sequence>
<evidence type="ECO:0000313" key="4">
    <source>
        <dbReference type="Proteomes" id="UP001066276"/>
    </source>
</evidence>
<dbReference type="Proteomes" id="UP001066276">
    <property type="component" value="Chromosome 4_2"/>
</dbReference>
<protein>
    <submittedName>
        <fullName evidence="3">Uncharacterized protein</fullName>
    </submittedName>
</protein>
<name>A0AAV7SFL6_PLEWA</name>
<evidence type="ECO:0000313" key="3">
    <source>
        <dbReference type="EMBL" id="KAJ1162910.1"/>
    </source>
</evidence>
<dbReference type="EMBL" id="JANPWB010000008">
    <property type="protein sequence ID" value="KAJ1162910.1"/>
    <property type="molecule type" value="Genomic_DNA"/>
</dbReference>
<keyword evidence="1" id="KW-0175">Coiled coil</keyword>
<evidence type="ECO:0000256" key="1">
    <source>
        <dbReference type="SAM" id="Coils"/>
    </source>
</evidence>
<evidence type="ECO:0000256" key="2">
    <source>
        <dbReference type="SAM" id="MobiDB-lite"/>
    </source>
</evidence>
<feature type="coiled-coil region" evidence="1">
    <location>
        <begin position="50"/>
        <end position="102"/>
    </location>
</feature>
<reference evidence="3" key="1">
    <citation type="journal article" date="2022" name="bioRxiv">
        <title>Sequencing and chromosome-scale assembly of the giantPleurodeles waltlgenome.</title>
        <authorList>
            <person name="Brown T."/>
            <person name="Elewa A."/>
            <person name="Iarovenko S."/>
            <person name="Subramanian E."/>
            <person name="Araus A.J."/>
            <person name="Petzold A."/>
            <person name="Susuki M."/>
            <person name="Suzuki K.-i.T."/>
            <person name="Hayashi T."/>
            <person name="Toyoda A."/>
            <person name="Oliveira C."/>
            <person name="Osipova E."/>
            <person name="Leigh N.D."/>
            <person name="Simon A."/>
            <person name="Yun M.H."/>
        </authorList>
    </citation>
    <scope>NUCLEOTIDE SEQUENCE</scope>
    <source>
        <strain evidence="3">20211129_DDA</strain>
        <tissue evidence="3">Liver</tissue>
    </source>
</reference>
<dbReference type="AlphaFoldDB" id="A0AAV7SFL6"/>
<organism evidence="3 4">
    <name type="scientific">Pleurodeles waltl</name>
    <name type="common">Iberian ribbed newt</name>
    <dbReference type="NCBI Taxonomy" id="8319"/>
    <lineage>
        <taxon>Eukaryota</taxon>
        <taxon>Metazoa</taxon>
        <taxon>Chordata</taxon>
        <taxon>Craniata</taxon>
        <taxon>Vertebrata</taxon>
        <taxon>Euteleostomi</taxon>
        <taxon>Amphibia</taxon>
        <taxon>Batrachia</taxon>
        <taxon>Caudata</taxon>
        <taxon>Salamandroidea</taxon>
        <taxon>Salamandridae</taxon>
        <taxon>Pleurodelinae</taxon>
        <taxon>Pleurodeles</taxon>
    </lineage>
</organism>
<proteinExistence type="predicted"/>
<feature type="region of interest" description="Disordered" evidence="2">
    <location>
        <begin position="1"/>
        <end position="23"/>
    </location>
</feature>